<feature type="region of interest" description="Disordered" evidence="1">
    <location>
        <begin position="469"/>
        <end position="506"/>
    </location>
</feature>
<dbReference type="Proteomes" id="UP000703269">
    <property type="component" value="Unassembled WGS sequence"/>
</dbReference>
<keyword evidence="3" id="KW-1185">Reference proteome</keyword>
<name>A0A9P3GRV0_9APHY</name>
<accession>A0A9P3GRV0</accession>
<proteinExistence type="predicted"/>
<comment type="caution">
    <text evidence="2">The sequence shown here is derived from an EMBL/GenBank/DDBJ whole genome shotgun (WGS) entry which is preliminary data.</text>
</comment>
<dbReference type="EMBL" id="BPQB01000130">
    <property type="protein sequence ID" value="GJF00027.1"/>
    <property type="molecule type" value="Genomic_DNA"/>
</dbReference>
<dbReference type="OrthoDB" id="2658589at2759"/>
<sequence length="919" mass="104501">MAGHSALAGAFPANERILLSRHAETKQLLISSCEDNCCTLYTAGIHTAELEPPANGVYDDTPKNPHKLTRMHKLDDQSFHFAFMPIGAYAPFRALQFSYTSLPIVAEPFNGLQYYWLDKDLIPLWQALEEAIDVTIYDICQACNISVPLNYNPARDFRPSRYKYNRGHRDSYKARQAAYTALRAFDARMCMLSYVYFYAAKQGWDAFEALGSLSRIPTEFVQTIKSSWICNPDFPRVGVYIESATPALSSSDMQWRKNLWPFLLVHALPIWIAYDEKPFVTKDSFCLAFLPTDEEIERTMASAAPGLPQDSRVLASTAPPPPPKNLSVFAWLQNRLAQRARHLAQESVGQRIAREQREEEHRKHMIPGRAGPRVFEWEYDAELDDWLRVSIPRSDRSRIEGLWEETLESMRAYDGVRNEWDVYSGLHPSVDPKNPYAFIENDNEFEYGSDAVVDDNDLDWEKEQQRMINREASHFHQQRTTRSRSPQRRTDGQSNGRSRTPPRTPVSDRVAQHLLAATQLPAAAADTAWTLEDAEMVARDRYAVPFQSGWDTSPTITPLTPDHVWVLNVIRITSAPNQTVRQQFIDNLSNCVHNIVERNAPPSTHADFGIGSLLHERYKWRATPIPLDKWVKPTSMRLTAPREQTPRGQEPSIAGDQPYLVEHIDSSHANTSWRLVLFGAADTSHAIRAAANENIEEKLQLAARLASIGIPFRTLAKRDAKSVLLERAGERRIGLGYQNPNYVFTGADYARYERRRDVLLAMTQGREAGLAGGILARLAASTVYIEDILQGPSFTAATATFAILDDEEYVDDTLTENEVDVICGVTRIFTHWSEHSNVKIVSWWPTPKLWKRSGQDVGYWTAQNETWFQNRLTDIRAGKAKPLTAAAWKSTLKFFKDTPHFERNLAHFSRQVLQSRESS</sequence>
<evidence type="ECO:0000256" key="1">
    <source>
        <dbReference type="SAM" id="MobiDB-lite"/>
    </source>
</evidence>
<evidence type="ECO:0000313" key="3">
    <source>
        <dbReference type="Proteomes" id="UP000703269"/>
    </source>
</evidence>
<evidence type="ECO:0000313" key="2">
    <source>
        <dbReference type="EMBL" id="GJF00027.1"/>
    </source>
</evidence>
<gene>
    <name evidence="2" type="ORF">PsYK624_163040</name>
</gene>
<protein>
    <submittedName>
        <fullName evidence="2">Uncharacterized protein</fullName>
    </submittedName>
</protein>
<dbReference type="AlphaFoldDB" id="A0A9P3GRV0"/>
<reference evidence="2 3" key="1">
    <citation type="submission" date="2021-08" db="EMBL/GenBank/DDBJ databases">
        <title>Draft Genome Sequence of Phanerochaete sordida strain YK-624.</title>
        <authorList>
            <person name="Mori T."/>
            <person name="Dohra H."/>
            <person name="Suzuki T."/>
            <person name="Kawagishi H."/>
            <person name="Hirai H."/>
        </authorList>
    </citation>
    <scope>NUCLEOTIDE SEQUENCE [LARGE SCALE GENOMIC DNA]</scope>
    <source>
        <strain evidence="2 3">YK-624</strain>
    </source>
</reference>
<feature type="compositionally biased region" description="Basic residues" evidence="1">
    <location>
        <begin position="476"/>
        <end position="487"/>
    </location>
</feature>
<organism evidence="2 3">
    <name type="scientific">Phanerochaete sordida</name>
    <dbReference type="NCBI Taxonomy" id="48140"/>
    <lineage>
        <taxon>Eukaryota</taxon>
        <taxon>Fungi</taxon>
        <taxon>Dikarya</taxon>
        <taxon>Basidiomycota</taxon>
        <taxon>Agaricomycotina</taxon>
        <taxon>Agaricomycetes</taxon>
        <taxon>Polyporales</taxon>
        <taxon>Phanerochaetaceae</taxon>
        <taxon>Phanerochaete</taxon>
    </lineage>
</organism>